<dbReference type="Pfam" id="PF02518">
    <property type="entry name" value="HATPase_c"/>
    <property type="match status" value="1"/>
</dbReference>
<dbReference type="SUPFAM" id="SSF47384">
    <property type="entry name" value="Homodimeric domain of signal transducing histidine kinase"/>
    <property type="match status" value="1"/>
</dbReference>
<evidence type="ECO:0000256" key="2">
    <source>
        <dbReference type="ARBA" id="ARBA00012438"/>
    </source>
</evidence>
<dbReference type="EMBL" id="JACHIG010000010">
    <property type="protein sequence ID" value="MBB5034596.1"/>
    <property type="molecule type" value="Genomic_DNA"/>
</dbReference>
<organism evidence="11 12">
    <name type="scientific">Prosthecobacter vanneervenii</name>
    <dbReference type="NCBI Taxonomy" id="48466"/>
    <lineage>
        <taxon>Bacteria</taxon>
        <taxon>Pseudomonadati</taxon>
        <taxon>Verrucomicrobiota</taxon>
        <taxon>Verrucomicrobiia</taxon>
        <taxon>Verrucomicrobiales</taxon>
        <taxon>Verrucomicrobiaceae</taxon>
        <taxon>Prosthecobacter</taxon>
    </lineage>
</organism>
<comment type="caution">
    <text evidence="11">The sequence shown here is derived from an EMBL/GenBank/DDBJ whole genome shotgun (WGS) entry which is preliminary data.</text>
</comment>
<accession>A0A7W8DM71</accession>
<protein>
    <recommendedName>
        <fullName evidence="2">histidine kinase</fullName>
        <ecNumber evidence="2">2.7.13.3</ecNumber>
    </recommendedName>
</protein>
<dbReference type="Proteomes" id="UP000590740">
    <property type="component" value="Unassembled WGS sequence"/>
</dbReference>
<dbReference type="Pfam" id="PF01590">
    <property type="entry name" value="GAF"/>
    <property type="match status" value="1"/>
</dbReference>
<reference evidence="11 12" key="1">
    <citation type="submission" date="2020-08" db="EMBL/GenBank/DDBJ databases">
        <title>Genomic Encyclopedia of Type Strains, Phase IV (KMG-IV): sequencing the most valuable type-strain genomes for metagenomic binning, comparative biology and taxonomic classification.</title>
        <authorList>
            <person name="Goeker M."/>
        </authorList>
    </citation>
    <scope>NUCLEOTIDE SEQUENCE [LARGE SCALE GENOMIC DNA]</scope>
    <source>
        <strain evidence="11 12">DSM 12252</strain>
    </source>
</reference>
<proteinExistence type="predicted"/>
<dbReference type="EC" id="2.7.13.3" evidence="2"/>
<evidence type="ECO:0000259" key="8">
    <source>
        <dbReference type="PROSITE" id="PS50110"/>
    </source>
</evidence>
<evidence type="ECO:0000259" key="7">
    <source>
        <dbReference type="PROSITE" id="PS50109"/>
    </source>
</evidence>
<dbReference type="CDD" id="cd00130">
    <property type="entry name" value="PAS"/>
    <property type="match status" value="3"/>
</dbReference>
<dbReference type="InterPro" id="IPR001610">
    <property type="entry name" value="PAC"/>
</dbReference>
<dbReference type="GO" id="GO:0000155">
    <property type="term" value="F:phosphorelay sensor kinase activity"/>
    <property type="evidence" value="ECO:0007669"/>
    <property type="project" value="InterPro"/>
</dbReference>
<dbReference type="PANTHER" id="PTHR43304">
    <property type="entry name" value="PHYTOCHROME-LIKE PROTEIN CPH1"/>
    <property type="match status" value="1"/>
</dbReference>
<dbReference type="InterPro" id="IPR000014">
    <property type="entry name" value="PAS"/>
</dbReference>
<dbReference type="NCBIfam" id="TIGR00229">
    <property type="entry name" value="sensory_box"/>
    <property type="match status" value="4"/>
</dbReference>
<name>A0A7W8DM71_9BACT</name>
<dbReference type="InterPro" id="IPR035965">
    <property type="entry name" value="PAS-like_dom_sf"/>
</dbReference>
<dbReference type="InterPro" id="IPR000700">
    <property type="entry name" value="PAS-assoc_C"/>
</dbReference>
<evidence type="ECO:0000256" key="5">
    <source>
        <dbReference type="ARBA" id="ARBA00022777"/>
    </source>
</evidence>
<dbReference type="InterPro" id="IPR029016">
    <property type="entry name" value="GAF-like_dom_sf"/>
</dbReference>
<dbReference type="PRINTS" id="PR00344">
    <property type="entry name" value="BCTRLSENSOR"/>
</dbReference>
<dbReference type="Gene3D" id="3.40.50.2300">
    <property type="match status" value="1"/>
</dbReference>
<dbReference type="InterPro" id="IPR003661">
    <property type="entry name" value="HisK_dim/P_dom"/>
</dbReference>
<dbReference type="AlphaFoldDB" id="A0A7W8DM71"/>
<dbReference type="Pfam" id="PF00989">
    <property type="entry name" value="PAS"/>
    <property type="match status" value="1"/>
</dbReference>
<keyword evidence="3 6" id="KW-0597">Phosphoprotein</keyword>
<evidence type="ECO:0000313" key="12">
    <source>
        <dbReference type="Proteomes" id="UP000590740"/>
    </source>
</evidence>
<keyword evidence="4" id="KW-0808">Transferase</keyword>
<dbReference type="Gene3D" id="3.30.565.10">
    <property type="entry name" value="Histidine kinase-like ATPase, C-terminal domain"/>
    <property type="match status" value="1"/>
</dbReference>
<dbReference type="PROSITE" id="PS50109">
    <property type="entry name" value="HIS_KIN"/>
    <property type="match status" value="1"/>
</dbReference>
<dbReference type="InterPro" id="IPR011006">
    <property type="entry name" value="CheY-like_superfamily"/>
</dbReference>
<dbReference type="InterPro" id="IPR001789">
    <property type="entry name" value="Sig_transdc_resp-reg_receiver"/>
</dbReference>
<feature type="domain" description="PAC" evidence="10">
    <location>
        <begin position="826"/>
        <end position="878"/>
    </location>
</feature>
<feature type="domain" description="PAC" evidence="10">
    <location>
        <begin position="706"/>
        <end position="758"/>
    </location>
</feature>
<dbReference type="InterPro" id="IPR036097">
    <property type="entry name" value="HisK_dim/P_sf"/>
</dbReference>
<comment type="catalytic activity">
    <reaction evidence="1">
        <text>ATP + protein L-histidine = ADP + protein N-phospho-L-histidine.</text>
        <dbReference type="EC" id="2.7.13.3"/>
    </reaction>
</comment>
<dbReference type="SMART" id="SM00086">
    <property type="entry name" value="PAC"/>
    <property type="match status" value="4"/>
</dbReference>
<dbReference type="Gene3D" id="3.30.450.40">
    <property type="match status" value="2"/>
</dbReference>
<dbReference type="InterPro" id="IPR013655">
    <property type="entry name" value="PAS_fold_3"/>
</dbReference>
<dbReference type="SUPFAM" id="SSF55785">
    <property type="entry name" value="PYP-like sensor domain (PAS domain)"/>
    <property type="match status" value="4"/>
</dbReference>
<dbReference type="CDD" id="cd00082">
    <property type="entry name" value="HisKA"/>
    <property type="match status" value="1"/>
</dbReference>
<dbReference type="InterPro" id="IPR013656">
    <property type="entry name" value="PAS_4"/>
</dbReference>
<dbReference type="InterPro" id="IPR003594">
    <property type="entry name" value="HATPase_dom"/>
</dbReference>
<evidence type="ECO:0000313" key="11">
    <source>
        <dbReference type="EMBL" id="MBB5034596.1"/>
    </source>
</evidence>
<dbReference type="Pfam" id="PF00512">
    <property type="entry name" value="HisKA"/>
    <property type="match status" value="1"/>
</dbReference>
<dbReference type="InterPro" id="IPR005467">
    <property type="entry name" value="His_kinase_dom"/>
</dbReference>
<dbReference type="SUPFAM" id="SSF55781">
    <property type="entry name" value="GAF domain-like"/>
    <property type="match status" value="2"/>
</dbReference>
<feature type="domain" description="PAS" evidence="9">
    <location>
        <begin position="632"/>
        <end position="702"/>
    </location>
</feature>
<dbReference type="SMART" id="SM00388">
    <property type="entry name" value="HisKA"/>
    <property type="match status" value="1"/>
</dbReference>
<feature type="modified residue" description="4-aspartylphosphate" evidence="6">
    <location>
        <position position="1185"/>
    </location>
</feature>
<evidence type="ECO:0000259" key="9">
    <source>
        <dbReference type="PROSITE" id="PS50112"/>
    </source>
</evidence>
<dbReference type="SMART" id="SM00448">
    <property type="entry name" value="REC"/>
    <property type="match status" value="1"/>
</dbReference>
<dbReference type="Pfam" id="PF08448">
    <property type="entry name" value="PAS_4"/>
    <property type="match status" value="1"/>
</dbReference>
<dbReference type="CDD" id="cd00156">
    <property type="entry name" value="REC"/>
    <property type="match status" value="1"/>
</dbReference>
<dbReference type="SMART" id="SM00387">
    <property type="entry name" value="HATPase_c"/>
    <property type="match status" value="1"/>
</dbReference>
<dbReference type="SUPFAM" id="SSF55874">
    <property type="entry name" value="ATPase domain of HSP90 chaperone/DNA topoisomerase II/histidine kinase"/>
    <property type="match status" value="1"/>
</dbReference>
<keyword evidence="12" id="KW-1185">Reference proteome</keyword>
<dbReference type="InterPro" id="IPR052162">
    <property type="entry name" value="Sensor_kinase/Photoreceptor"/>
</dbReference>
<feature type="domain" description="PAC" evidence="10">
    <location>
        <begin position="272"/>
        <end position="324"/>
    </location>
</feature>
<dbReference type="Gene3D" id="3.30.450.20">
    <property type="entry name" value="PAS domain"/>
    <property type="match status" value="4"/>
</dbReference>
<dbReference type="PANTHER" id="PTHR43304:SF1">
    <property type="entry name" value="PAC DOMAIN-CONTAINING PROTEIN"/>
    <property type="match status" value="1"/>
</dbReference>
<feature type="domain" description="Response regulatory" evidence="8">
    <location>
        <begin position="1134"/>
        <end position="1250"/>
    </location>
</feature>
<dbReference type="Pfam" id="PF13185">
    <property type="entry name" value="GAF_2"/>
    <property type="match status" value="1"/>
</dbReference>
<evidence type="ECO:0000256" key="3">
    <source>
        <dbReference type="ARBA" id="ARBA00022553"/>
    </source>
</evidence>
<keyword evidence="5" id="KW-0418">Kinase</keyword>
<evidence type="ECO:0000259" key="10">
    <source>
        <dbReference type="PROSITE" id="PS50113"/>
    </source>
</evidence>
<dbReference type="InterPro" id="IPR013767">
    <property type="entry name" value="PAS_fold"/>
</dbReference>
<dbReference type="InterPro" id="IPR036890">
    <property type="entry name" value="HATPase_C_sf"/>
</dbReference>
<evidence type="ECO:0000256" key="6">
    <source>
        <dbReference type="PROSITE-ProRule" id="PRU00169"/>
    </source>
</evidence>
<dbReference type="Gene3D" id="1.10.287.130">
    <property type="match status" value="1"/>
</dbReference>
<feature type="domain" description="Histidine kinase" evidence="7">
    <location>
        <begin position="891"/>
        <end position="1113"/>
    </location>
</feature>
<dbReference type="RefSeq" id="WP_184342560.1">
    <property type="nucleotide sequence ID" value="NZ_JACHIG010000010.1"/>
</dbReference>
<dbReference type="PROSITE" id="PS50110">
    <property type="entry name" value="RESPONSE_REGULATORY"/>
    <property type="match status" value="1"/>
</dbReference>
<dbReference type="GO" id="GO:0006355">
    <property type="term" value="P:regulation of DNA-templated transcription"/>
    <property type="evidence" value="ECO:0007669"/>
    <property type="project" value="InterPro"/>
</dbReference>
<dbReference type="InterPro" id="IPR004358">
    <property type="entry name" value="Sig_transdc_His_kin-like_C"/>
</dbReference>
<sequence length="1251" mass="140096">MNPTPSLCETQRLDVLRAYDILDTGAEEMFDELTKLAAEICAVPISLVSLVDENRQWFKSKVGVEVSETPRSWAFCAYALEGTEMLVVPDALQDARFAQNPLVTGEPHIRFYAGTPLRTPEGAVLGTLCVIDRVPRELTTEQQAALAVLGRQVMRLMLMRHSVMELQHLREEEEHIRLERELTLAALRKSEEEQRRLAQRLEAAQEAGGIGSWVVDLRTFQAEWSEQTHYVFGTDPQTTPECYASFEERVHPEDVEVVNEIFRQSIEECLPRVYIHRMVMRDGRVRHIEQRWQAMRDGNGEPYQAIGTSQDVTERILAEHRLQRLNRLYAISSGINAAIVRMTNTQQLYEEACRIAVEEGGLLMACVGVADVASQRLVPVASHGCEDGYLENANVSLEEVPRGLGPSGRAYRENEAVFCQDIATDPMMEPWRQAALERGYHACACFPLRVEGRPIGIFAVYGDASHYFSTDECQFLNAIAENLSYAVESRQREQQRRQAEQALKASEERFSSFMAHSPVAGWIVDEECRYHYVSPGYYRVFDTLGRNDLTGLTALEVFGPELTEAYQSRNRQVLEEQRAITRVMPGRRVDGTQGEFHVVCFPILTPGQAPMIGGLAMDVTEQRRAEQTLRDSEASFRSYFELSLHGIAVTTPEKGWVQVNDRLCSILGYEREELMKLSWPELTHPEDLPADQHQFEQLLAGTIQSYEMEKRFIRKDGRVVWASIGVGCVRNADGSIAHIIGVVLDIDERKHAEQILREQATLLDSAQDAIMVRDLQDRILYWNKSCERLYGWTASEAMGRAAEELLYRDATEFHVAWEQSMTKGEWVGELQQWTKDGRPLTIQGRWTLIRQENGRPKSLLCINTDITGRRQLEQQFLRAQRMESIGTLAGGIAHDLNNVLAPIMMSIDVLRLRETNPQRLEMLETIEGSARRGADMVQQVLSFARGVVGQNLEVHLGHLIDEIIKIVNETFMQHIHAQQDVAADLWMVKGDPTQLHQVLLNLCVNARDAMRAGGTITISAKNVMLDEQYTSMNIEATTGPHVQVTVADTGTGMPPEVVERIFEPFFTTKEVGKGTGLGLSTTLSIIKHHGGFIRVQSEPGRGTNFSLYLPAQTSTAAGTDSPGPSMLPQGNGELVLVVDDEEAVREITRHTLETFGYQVVVANHGVDAIALYSSQKEQVAAILMDLMMPVMDGPTAIQVLRHMSPGLPIIAASGISTEHHVARASSAGATRFLPKPYTAETLLNALKGALN</sequence>
<gene>
    <name evidence="11" type="ORF">HNQ65_004201</name>
</gene>
<dbReference type="Pfam" id="PF08447">
    <property type="entry name" value="PAS_3"/>
    <property type="match status" value="2"/>
</dbReference>
<dbReference type="SMART" id="SM00091">
    <property type="entry name" value="PAS"/>
    <property type="match status" value="4"/>
</dbReference>
<evidence type="ECO:0000256" key="4">
    <source>
        <dbReference type="ARBA" id="ARBA00022679"/>
    </source>
</evidence>
<dbReference type="PROSITE" id="PS50112">
    <property type="entry name" value="PAS"/>
    <property type="match status" value="2"/>
</dbReference>
<dbReference type="PROSITE" id="PS50113">
    <property type="entry name" value="PAC"/>
    <property type="match status" value="3"/>
</dbReference>
<dbReference type="Gene3D" id="2.10.70.100">
    <property type="match status" value="1"/>
</dbReference>
<dbReference type="SMART" id="SM00065">
    <property type="entry name" value="GAF"/>
    <property type="match status" value="2"/>
</dbReference>
<evidence type="ECO:0000256" key="1">
    <source>
        <dbReference type="ARBA" id="ARBA00000085"/>
    </source>
</evidence>
<dbReference type="InterPro" id="IPR003018">
    <property type="entry name" value="GAF"/>
</dbReference>
<dbReference type="SUPFAM" id="SSF52172">
    <property type="entry name" value="CheY-like"/>
    <property type="match status" value="1"/>
</dbReference>
<feature type="domain" description="PAS" evidence="9">
    <location>
        <begin position="755"/>
        <end position="809"/>
    </location>
</feature>
<dbReference type="Pfam" id="PF00072">
    <property type="entry name" value="Response_reg"/>
    <property type="match status" value="1"/>
</dbReference>